<organism evidence="2 3">
    <name type="scientific">Buddleja alternifolia</name>
    <dbReference type="NCBI Taxonomy" id="168488"/>
    <lineage>
        <taxon>Eukaryota</taxon>
        <taxon>Viridiplantae</taxon>
        <taxon>Streptophyta</taxon>
        <taxon>Embryophyta</taxon>
        <taxon>Tracheophyta</taxon>
        <taxon>Spermatophyta</taxon>
        <taxon>Magnoliopsida</taxon>
        <taxon>eudicotyledons</taxon>
        <taxon>Gunneridae</taxon>
        <taxon>Pentapetalae</taxon>
        <taxon>asterids</taxon>
        <taxon>lamiids</taxon>
        <taxon>Lamiales</taxon>
        <taxon>Scrophulariaceae</taxon>
        <taxon>Buddlejeae</taxon>
        <taxon>Buddleja</taxon>
    </lineage>
</organism>
<dbReference type="InterPro" id="IPR016972">
    <property type="entry name" value="UCP031279"/>
</dbReference>
<reference evidence="2" key="1">
    <citation type="submission" date="2019-10" db="EMBL/GenBank/DDBJ databases">
        <authorList>
            <person name="Zhang R."/>
            <person name="Pan Y."/>
            <person name="Wang J."/>
            <person name="Ma R."/>
            <person name="Yu S."/>
        </authorList>
    </citation>
    <scope>NUCLEOTIDE SEQUENCE</scope>
    <source>
        <strain evidence="2">LA-IB0</strain>
        <tissue evidence="2">Leaf</tissue>
    </source>
</reference>
<dbReference type="PANTHER" id="PTHR33526">
    <property type="entry name" value="OS07G0123800 PROTEIN"/>
    <property type="match status" value="1"/>
</dbReference>
<dbReference type="PANTHER" id="PTHR33526:SF4">
    <property type="entry name" value="OS07G0123800 PROTEIN"/>
    <property type="match status" value="1"/>
</dbReference>
<name>A0AAV6WC35_9LAMI</name>
<dbReference type="Proteomes" id="UP000826271">
    <property type="component" value="Unassembled WGS sequence"/>
</dbReference>
<proteinExistence type="predicted"/>
<dbReference type="EMBL" id="WHWC01000018">
    <property type="protein sequence ID" value="KAG8364480.1"/>
    <property type="molecule type" value="Genomic_DNA"/>
</dbReference>
<gene>
    <name evidence="2" type="ORF">BUALT_Bualt18G0001700</name>
</gene>
<dbReference type="AlphaFoldDB" id="A0AAV6WC35"/>
<evidence type="ECO:0000256" key="1">
    <source>
        <dbReference type="SAM" id="MobiDB-lite"/>
    </source>
</evidence>
<keyword evidence="3" id="KW-1185">Reference proteome</keyword>
<feature type="region of interest" description="Disordered" evidence="1">
    <location>
        <begin position="78"/>
        <end position="98"/>
    </location>
</feature>
<comment type="caution">
    <text evidence="2">The sequence shown here is derived from an EMBL/GenBank/DDBJ whole genome shotgun (WGS) entry which is preliminary data.</text>
</comment>
<evidence type="ECO:0000313" key="2">
    <source>
        <dbReference type="EMBL" id="KAG8364480.1"/>
    </source>
</evidence>
<protein>
    <submittedName>
        <fullName evidence="2">Uncharacterized protein</fullName>
    </submittedName>
</protein>
<dbReference type="PIRSF" id="PIRSF031279">
    <property type="entry name" value="UCP031279"/>
    <property type="match status" value="1"/>
</dbReference>
<sequence>MKAKTSQRNMFIRIMRMPIRALCKARDFYVQRMINCANSNVIGLQGSSQADCLPRSFSANSARSDHDNNEDFRELVRAASGHTSRRGMPPRSSSVGGMGSIDEDRPCCYFGGNHININMISSINNELIKYPRSKTYAASSTTRF</sequence>
<evidence type="ECO:0000313" key="3">
    <source>
        <dbReference type="Proteomes" id="UP000826271"/>
    </source>
</evidence>
<accession>A0AAV6WC35</accession>